<keyword evidence="5" id="KW-0175">Coiled coil</keyword>
<feature type="transmembrane region" description="Helical" evidence="7">
    <location>
        <begin position="666"/>
        <end position="687"/>
    </location>
</feature>
<dbReference type="SMART" id="SM00248">
    <property type="entry name" value="ANK"/>
    <property type="match status" value="3"/>
</dbReference>
<evidence type="ECO:0000313" key="10">
    <source>
        <dbReference type="Proteomes" id="UP000663864"/>
    </source>
</evidence>
<dbReference type="SMART" id="SM01420">
    <property type="entry name" value="TRP_2"/>
    <property type="match status" value="1"/>
</dbReference>
<feature type="transmembrane region" description="Helical" evidence="7">
    <location>
        <begin position="788"/>
        <end position="807"/>
    </location>
</feature>
<evidence type="ECO:0000256" key="6">
    <source>
        <dbReference type="SAM" id="MobiDB-lite"/>
    </source>
</evidence>
<dbReference type="Proteomes" id="UP000663864">
    <property type="component" value="Unassembled WGS sequence"/>
</dbReference>
<evidence type="ECO:0000259" key="8">
    <source>
        <dbReference type="SMART" id="SM01420"/>
    </source>
</evidence>
<dbReference type="PRINTS" id="PR01097">
    <property type="entry name" value="TRNSRECEPTRP"/>
</dbReference>
<dbReference type="InterPro" id="IPR036770">
    <property type="entry name" value="Ankyrin_rpt-contain_sf"/>
</dbReference>
<comment type="caution">
    <text evidence="9">The sequence shown here is derived from an EMBL/GenBank/DDBJ whole genome shotgun (WGS) entry which is preliminary data.</text>
</comment>
<keyword evidence="2" id="KW-0677">Repeat</keyword>
<feature type="transmembrane region" description="Helical" evidence="7">
    <location>
        <begin position="907"/>
        <end position="933"/>
    </location>
</feature>
<evidence type="ECO:0000313" key="9">
    <source>
        <dbReference type="EMBL" id="CAF0816196.1"/>
    </source>
</evidence>
<dbReference type="GO" id="GO:0051480">
    <property type="term" value="P:regulation of cytosolic calcium ion concentration"/>
    <property type="evidence" value="ECO:0007669"/>
    <property type="project" value="TreeGrafter"/>
</dbReference>
<evidence type="ECO:0000256" key="7">
    <source>
        <dbReference type="SAM" id="Phobius"/>
    </source>
</evidence>
<evidence type="ECO:0000256" key="3">
    <source>
        <dbReference type="ARBA" id="ARBA00023065"/>
    </source>
</evidence>
<dbReference type="Pfam" id="PF08344">
    <property type="entry name" value="TRP_2"/>
    <property type="match status" value="1"/>
</dbReference>
<evidence type="ECO:0000256" key="1">
    <source>
        <dbReference type="ARBA" id="ARBA00022448"/>
    </source>
</evidence>
<keyword evidence="7" id="KW-1133">Transmembrane helix</keyword>
<evidence type="ECO:0000256" key="2">
    <source>
        <dbReference type="ARBA" id="ARBA00022737"/>
    </source>
</evidence>
<feature type="compositionally biased region" description="Polar residues" evidence="6">
    <location>
        <begin position="266"/>
        <end position="287"/>
    </location>
</feature>
<keyword evidence="3" id="KW-0406">Ion transport</keyword>
<keyword evidence="4" id="KW-0407">Ion channel</keyword>
<evidence type="ECO:0000256" key="4">
    <source>
        <dbReference type="ARBA" id="ARBA00023303"/>
    </source>
</evidence>
<keyword evidence="1" id="KW-0813">Transport</keyword>
<sequence length="1290" mass="150634">MNSMTKNNSSYIPYDKPISTWKTLSTSLISAERDYVKFYLGQALIEQCEEIENEIDSLLDIWREYRNETVANCTDSTFHSLAEPPILRKRLTTEIEFFVKHIHEQCAQDDHIFHRRLSNGHNWNAINYALVTGTGDDERRIRERPVSARDRHGRETPILSIPEPAANIDETKIINSLSPRTLSNIDINTVRKKLKDFTIDDIIQRLRQAITDDIKILENHVTYVHQKLEEEADYRAKTRGLLREPTLGELRDERNRLEKEIFNTTNTSAPVETSSTLQNSHRQTSTHDTSRRSSAKKLNMLHNHHLKIGRGTSEHSATIYTYHNKTFDDMNDLFLFACSHGDYMLVYNLLRTGEAKSVVLNKMGKSALQLAIENEHFEVVKVLLNTTPYEKFRDALLLAIYLGHTNIADLILNHQTYRTFSGGFLDPTDPQAYDDSQFSSDITPLILAAQYNRLPIVHQLLSKGERIKKPHASMCPCVDCLEISASDSFRQAQIRLSAYKGLSSEVYIALAYPDPILQAFELSYELRTLAKVEHYFCKEYKKLANQLSIFVARLLDNVRGYEELEIVLNKTGLPHEEKYENLARFGLAIQYREKPFVSHSNCQQKLIEKWYENISIIKNIHIIKRIIFYLGYIICFPFIALTYQISPKSKIGLLCQQPNLKFKAYIASYFIFISLIIASSYFSAIHLDKTKFLSNYNSTIYINYIQLIYRNTQLRYDIIGQNENNNNNSNNKIDSILNCDISLRFMEPNLFQIALLIWVIGLAKNEFKQIFSLGVRIYLKVPSNYVDCSMNILFILYFIFLFLSMIYTRLAMNILHSSDYWINIARYEKMSNIEKQYYISKTRHILYWLNADRFYWKSEDLQNLAEAFFAMGNVVSICRICFLLPISAFVGPLQVMLDRMIIDIVKWISIIIIFFIAFNCSLYFIFSFFSIVLKQQNTLIKSSSSSNSSRSIIDQNSTIANYVQCPDYFYELLNQTIPLLNNIEDNNNNNNNIDTYNFCQQSSNYDTLTQIGPYPAIYYFGESFNSTILTTFFTLFGVIGENRIPDRGYEMITLSCYKPDSNTYISGFDNFLSNLGFIIYGLFTFVCVTVLINTLIAMLEETIKHIDDRADIEWKFARSKLYMEYIQDENILPIPLNIFPSPRAIINLLNRIKQMITSKNVSRNDNNNNNIRNNDIELNDFRNEKIFKRKRSFISNENLTYKIVIERIVKRFLLYYKNNHVDVEQFKEGFEYREIKNDISSFTFELFYKIDTLDDTYTGLVQSMNKFNKNLKEYFDFEQIKHQLHRQESS</sequence>
<feature type="transmembrane region" description="Helical" evidence="7">
    <location>
        <begin position="867"/>
        <end position="895"/>
    </location>
</feature>
<dbReference type="GO" id="GO:0034703">
    <property type="term" value="C:cation channel complex"/>
    <property type="evidence" value="ECO:0007669"/>
    <property type="project" value="TreeGrafter"/>
</dbReference>
<dbReference type="EMBL" id="CAJNOT010000067">
    <property type="protein sequence ID" value="CAF0816196.1"/>
    <property type="molecule type" value="Genomic_DNA"/>
</dbReference>
<dbReference type="PANTHER" id="PTHR10117:SF79">
    <property type="entry name" value="SHORT TRANSIENT RECEPTOR POTENTIAL CHANNEL 3-LIKE"/>
    <property type="match status" value="1"/>
</dbReference>
<proteinExistence type="predicted"/>
<dbReference type="Pfam" id="PF15669">
    <property type="entry name" value="CCDC24"/>
    <property type="match status" value="1"/>
</dbReference>
<dbReference type="InterPro" id="IPR002153">
    <property type="entry name" value="TRPC_channel"/>
</dbReference>
<keyword evidence="7" id="KW-0472">Membrane</keyword>
<feature type="domain" description="Transient receptor ion channel" evidence="8">
    <location>
        <begin position="475"/>
        <end position="537"/>
    </location>
</feature>
<dbReference type="SUPFAM" id="SSF48403">
    <property type="entry name" value="Ankyrin repeat"/>
    <property type="match status" value="1"/>
</dbReference>
<dbReference type="Pfam" id="PF12796">
    <property type="entry name" value="Ank_2"/>
    <property type="match status" value="1"/>
</dbReference>
<dbReference type="PANTHER" id="PTHR10117">
    <property type="entry name" value="TRANSIENT RECEPTOR POTENTIAL CHANNEL"/>
    <property type="match status" value="1"/>
</dbReference>
<feature type="region of interest" description="Disordered" evidence="6">
    <location>
        <begin position="266"/>
        <end position="293"/>
    </location>
</feature>
<dbReference type="InterPro" id="IPR013555">
    <property type="entry name" value="TRP_dom"/>
</dbReference>
<dbReference type="InterPro" id="IPR002110">
    <property type="entry name" value="Ankyrin_rpt"/>
</dbReference>
<accession>A0A813TLF5</accession>
<reference evidence="9" key="1">
    <citation type="submission" date="2021-02" db="EMBL/GenBank/DDBJ databases">
        <authorList>
            <person name="Nowell W R."/>
        </authorList>
    </citation>
    <scope>NUCLEOTIDE SEQUENCE</scope>
</reference>
<dbReference type="Gene3D" id="1.25.40.20">
    <property type="entry name" value="Ankyrin repeat-containing domain"/>
    <property type="match status" value="1"/>
</dbReference>
<feature type="coiled-coil region" evidence="5">
    <location>
        <begin position="41"/>
        <end position="68"/>
    </location>
</feature>
<keyword evidence="7" id="KW-0812">Transmembrane</keyword>
<feature type="transmembrane region" description="Helical" evidence="7">
    <location>
        <begin position="750"/>
        <end position="767"/>
    </location>
</feature>
<name>A0A813TLF5_9BILA</name>
<dbReference type="GO" id="GO:0007338">
    <property type="term" value="P:single fertilization"/>
    <property type="evidence" value="ECO:0007669"/>
    <property type="project" value="TreeGrafter"/>
</dbReference>
<organism evidence="9 10">
    <name type="scientific">Rotaria sordida</name>
    <dbReference type="NCBI Taxonomy" id="392033"/>
    <lineage>
        <taxon>Eukaryota</taxon>
        <taxon>Metazoa</taxon>
        <taxon>Spiralia</taxon>
        <taxon>Gnathifera</taxon>
        <taxon>Rotifera</taxon>
        <taxon>Eurotatoria</taxon>
        <taxon>Bdelloidea</taxon>
        <taxon>Philodinida</taxon>
        <taxon>Philodinidae</taxon>
        <taxon>Rotaria</taxon>
    </lineage>
</organism>
<dbReference type="InterPro" id="IPR031367">
    <property type="entry name" value="CCDC24"/>
</dbReference>
<protein>
    <recommendedName>
        <fullName evidence="8">Transient receptor ion channel domain-containing protein</fullName>
    </recommendedName>
</protein>
<dbReference type="GO" id="GO:0070679">
    <property type="term" value="F:inositol 1,4,5 trisphosphate binding"/>
    <property type="evidence" value="ECO:0007669"/>
    <property type="project" value="TreeGrafter"/>
</dbReference>
<dbReference type="GO" id="GO:0015279">
    <property type="term" value="F:store-operated calcium channel activity"/>
    <property type="evidence" value="ECO:0007669"/>
    <property type="project" value="TreeGrafter"/>
</dbReference>
<feature type="transmembrane region" description="Helical" evidence="7">
    <location>
        <begin position="1077"/>
        <end position="1099"/>
    </location>
</feature>
<feature type="transmembrane region" description="Helical" evidence="7">
    <location>
        <begin position="626"/>
        <end position="645"/>
    </location>
</feature>
<gene>
    <name evidence="9" type="ORF">ZHD862_LOCUS3153</name>
</gene>
<dbReference type="GO" id="GO:0005886">
    <property type="term" value="C:plasma membrane"/>
    <property type="evidence" value="ECO:0007669"/>
    <property type="project" value="TreeGrafter"/>
</dbReference>
<evidence type="ECO:0000256" key="5">
    <source>
        <dbReference type="SAM" id="Coils"/>
    </source>
</evidence>